<sequence length="60" mass="6862">KNYPLSNAVMIMMLSAKLQVEEDSEMAIDLVMKIFMEANKSKSRTGVDDVQRLEEKALRD</sequence>
<proteinExistence type="predicted"/>
<protein>
    <submittedName>
        <fullName evidence="1">Uncharacterized protein</fullName>
    </submittedName>
</protein>
<comment type="caution">
    <text evidence="1">The sequence shown here is derived from an EMBL/GenBank/DDBJ whole genome shotgun (WGS) entry which is preliminary data.</text>
</comment>
<feature type="non-terminal residue" evidence="1">
    <location>
        <position position="1"/>
    </location>
</feature>
<reference evidence="1" key="1">
    <citation type="journal article" date="2019" name="Sci. Rep.">
        <title>Draft genome of Tanacetum cinerariifolium, the natural source of mosquito coil.</title>
        <authorList>
            <person name="Yamashiro T."/>
            <person name="Shiraishi A."/>
            <person name="Satake H."/>
            <person name="Nakayama K."/>
        </authorList>
    </citation>
    <scope>NUCLEOTIDE SEQUENCE</scope>
</reference>
<organism evidence="1">
    <name type="scientific">Tanacetum cinerariifolium</name>
    <name type="common">Dalmatian daisy</name>
    <name type="synonym">Chrysanthemum cinerariifolium</name>
    <dbReference type="NCBI Taxonomy" id="118510"/>
    <lineage>
        <taxon>Eukaryota</taxon>
        <taxon>Viridiplantae</taxon>
        <taxon>Streptophyta</taxon>
        <taxon>Embryophyta</taxon>
        <taxon>Tracheophyta</taxon>
        <taxon>Spermatophyta</taxon>
        <taxon>Magnoliopsida</taxon>
        <taxon>eudicotyledons</taxon>
        <taxon>Gunneridae</taxon>
        <taxon>Pentapetalae</taxon>
        <taxon>asterids</taxon>
        <taxon>campanulids</taxon>
        <taxon>Asterales</taxon>
        <taxon>Asteraceae</taxon>
        <taxon>Asteroideae</taxon>
        <taxon>Anthemideae</taxon>
        <taxon>Anthemidinae</taxon>
        <taxon>Tanacetum</taxon>
    </lineage>
</organism>
<dbReference type="EMBL" id="BKCJ010499930">
    <property type="protein sequence ID" value="GFA84911.1"/>
    <property type="molecule type" value="Genomic_DNA"/>
</dbReference>
<accession>A0A699KBM9</accession>
<dbReference type="AlphaFoldDB" id="A0A699KBM9"/>
<evidence type="ECO:0000313" key="1">
    <source>
        <dbReference type="EMBL" id="GFA84911.1"/>
    </source>
</evidence>
<name>A0A699KBM9_TANCI</name>
<gene>
    <name evidence="1" type="ORF">Tci_656883</name>
</gene>